<reference evidence="2 3" key="1">
    <citation type="submission" date="2016-10" db="EMBL/GenBank/DDBJ databases">
        <authorList>
            <person name="de Groot N.N."/>
        </authorList>
    </citation>
    <scope>NUCLEOTIDE SEQUENCE [LARGE SCALE GENOMIC DNA]</scope>
    <source>
        <strain evidence="2 3">GAS232</strain>
    </source>
</reference>
<gene>
    <name evidence="2" type="ORF">SAMN05444167_0866</name>
</gene>
<organism evidence="2 3">
    <name type="scientific">Terriglobus roseus</name>
    <dbReference type="NCBI Taxonomy" id="392734"/>
    <lineage>
        <taxon>Bacteria</taxon>
        <taxon>Pseudomonadati</taxon>
        <taxon>Acidobacteriota</taxon>
        <taxon>Terriglobia</taxon>
        <taxon>Terriglobales</taxon>
        <taxon>Acidobacteriaceae</taxon>
        <taxon>Terriglobus</taxon>
    </lineage>
</organism>
<sequence length="475" mass="53772">MNKTINRIKLSVHVNDSHLARKIGGFRKMQTEATGIEEEAARHLVDDARWQLVQRIVRSRTMRRAAHLQKILLFVTETSLVDPHCVIREQDIAQRVLGRKDDFDPAYDTIVRVQMGHLRQKLQSYFDDEGVSEPLRLTLPRGSYRTIFEETLSVPVAKQEEVQVAPSSAPPLAESALAEVPPTNAERHRFSWRWATVVALVLYVVVASLFWWRSRRAITTTDSSIVGRMFPYLAKGSKVSVVLPDTSLLLIQKTFYTEIPVETYTQSTSRTDLALQAKDEQFRQLLTLLGRVRTTTLDEASVGTDFLQALTRAGLQAELRYPRDLRIRDFGQGSYILIGNQRSDPWVSLFASRSNFQYTGRPVGKSYVFHNVSPVKGEQEDYAPIEGEVESTNYADVTLTPNFTDSGYVLTIVGSDVPANEAAARFLMGDELPQELQVILKKQSLRSFELLLRGHHLHGESNDKLAIVAYRVTNR</sequence>
<dbReference type="EMBL" id="LT629690">
    <property type="protein sequence ID" value="SDE93751.1"/>
    <property type="molecule type" value="Genomic_DNA"/>
</dbReference>
<proteinExistence type="predicted"/>
<keyword evidence="1" id="KW-1133">Transmembrane helix</keyword>
<dbReference type="AlphaFoldDB" id="A0A1G7H080"/>
<keyword evidence="1" id="KW-0472">Membrane</keyword>
<dbReference type="Proteomes" id="UP000182427">
    <property type="component" value="Chromosome I"/>
</dbReference>
<keyword evidence="1" id="KW-0812">Transmembrane</keyword>
<evidence type="ECO:0000313" key="3">
    <source>
        <dbReference type="Proteomes" id="UP000182427"/>
    </source>
</evidence>
<evidence type="ECO:0000313" key="2">
    <source>
        <dbReference type="EMBL" id="SDE93751.1"/>
    </source>
</evidence>
<feature type="transmembrane region" description="Helical" evidence="1">
    <location>
        <begin position="194"/>
        <end position="212"/>
    </location>
</feature>
<protein>
    <submittedName>
        <fullName evidence="2">Uncharacterized protein</fullName>
    </submittedName>
</protein>
<name>A0A1G7H080_9BACT</name>
<accession>A0A1G7H080</accession>
<keyword evidence="3" id="KW-1185">Reference proteome</keyword>
<evidence type="ECO:0000256" key="1">
    <source>
        <dbReference type="SAM" id="Phobius"/>
    </source>
</evidence>